<protein>
    <submittedName>
        <fullName evidence="3">Uncharacterized protein</fullName>
    </submittedName>
</protein>
<dbReference type="Proteomes" id="UP000199161">
    <property type="component" value="Unassembled WGS sequence"/>
</dbReference>
<feature type="region of interest" description="Disordered" evidence="1">
    <location>
        <begin position="358"/>
        <end position="383"/>
    </location>
</feature>
<sequence length="675" mass="74303">MAGDVNNIRWKIGWSPWSVIIGITVVFTLVGAGVEEVGAFFVLGILAGVITWYWGVREINDKYRPFVKKFIGESERNAKRGIDVEDANLYNLTYNSGSSPLLVEPSDTYYNTTIVVTETSINLNKGAEYDMKSRSGVGGGTNKEIYYDQVTGVQSHQDGAFTELEIKTSGGGSTRISSSATDTVDEVVSQVRQRVREIKNPGSSRRSRREGRGRGAEANQQVGSSAESADPDPDPSRDVSGDSQPSESGASESTPHPVTTVADDVASRTRPSDPLAGELCRVLSASSPDEGRVEDVLEDVVDRLERAGTVADAVADVDDATDERRVEAAKRSLAAQEGPIADGVEPVFERVLELETEVAEARSEPASASTSASDARPDENRREEIAELEAELDRYRRTYDRIEDAAGTVCREAARNGGLTFRTDEVDDRTVELADALEDGELVFDTPGTDLAPIVDEVERTVRPQTAQSRELLEILGDSGWEESDVSAVLESTVETVDEHAELRAAVADIGTNDVRRRLDSLDDELQREEGAIYRHLADRVRELEAMVDRDGVDDVQLYAIYQECTFYDRTLLPRLARSRSDQGSADVQRLASDVESRVATIEDEYVSVRADHNHTIPNHFLSLARDLRREAATLEERNPERAAGILSATDELLGHVEQLYERNEYSVMLRRLRG</sequence>
<feature type="compositionally biased region" description="Polar residues" evidence="1">
    <location>
        <begin position="241"/>
        <end position="257"/>
    </location>
</feature>
<organism evidence="3 4">
    <name type="scientific">Natronobacterium haloterrestre</name>
    <name type="common">Halobiforma haloterrestris</name>
    <dbReference type="NCBI Taxonomy" id="148448"/>
    <lineage>
        <taxon>Archaea</taxon>
        <taxon>Methanobacteriati</taxon>
        <taxon>Methanobacteriota</taxon>
        <taxon>Stenosarchaea group</taxon>
        <taxon>Halobacteria</taxon>
        <taxon>Halobacteriales</taxon>
        <taxon>Natrialbaceae</taxon>
        <taxon>Natronobacterium</taxon>
    </lineage>
</organism>
<dbReference type="RefSeq" id="WP_089787911.1">
    <property type="nucleotide sequence ID" value="NZ_FOKW01000005.1"/>
</dbReference>
<proteinExistence type="predicted"/>
<evidence type="ECO:0000313" key="3">
    <source>
        <dbReference type="EMBL" id="SFC14849.1"/>
    </source>
</evidence>
<keyword evidence="2" id="KW-0472">Membrane</keyword>
<dbReference type="EMBL" id="FOKW01000005">
    <property type="protein sequence ID" value="SFC14849.1"/>
    <property type="molecule type" value="Genomic_DNA"/>
</dbReference>
<reference evidence="4" key="1">
    <citation type="submission" date="2016-10" db="EMBL/GenBank/DDBJ databases">
        <authorList>
            <person name="Varghese N."/>
            <person name="Submissions S."/>
        </authorList>
    </citation>
    <scope>NUCLEOTIDE SEQUENCE [LARGE SCALE GENOMIC DNA]</scope>
    <source>
        <strain evidence="4">DSM 13078</strain>
    </source>
</reference>
<accession>A0A1I1GSQ5</accession>
<feature type="compositionally biased region" description="Low complexity" evidence="1">
    <location>
        <begin position="174"/>
        <end position="192"/>
    </location>
</feature>
<keyword evidence="4" id="KW-1185">Reference proteome</keyword>
<name>A0A1I1GSQ5_NATHA</name>
<evidence type="ECO:0000256" key="1">
    <source>
        <dbReference type="SAM" id="MobiDB-lite"/>
    </source>
</evidence>
<evidence type="ECO:0000313" key="4">
    <source>
        <dbReference type="Proteomes" id="UP000199161"/>
    </source>
</evidence>
<feature type="region of interest" description="Disordered" evidence="1">
    <location>
        <begin position="166"/>
        <end position="276"/>
    </location>
</feature>
<dbReference type="AlphaFoldDB" id="A0A1I1GSQ5"/>
<feature type="transmembrane region" description="Helical" evidence="2">
    <location>
        <begin position="37"/>
        <end position="56"/>
    </location>
</feature>
<keyword evidence="2" id="KW-1133">Transmembrane helix</keyword>
<feature type="compositionally biased region" description="Polar residues" evidence="1">
    <location>
        <begin position="218"/>
        <end position="227"/>
    </location>
</feature>
<gene>
    <name evidence="3" type="ORF">SAMN05444422_10515</name>
</gene>
<dbReference type="OrthoDB" id="205043at2157"/>
<keyword evidence="2" id="KW-0812">Transmembrane</keyword>
<feature type="transmembrane region" description="Helical" evidence="2">
    <location>
        <begin position="12"/>
        <end position="31"/>
    </location>
</feature>
<evidence type="ECO:0000256" key="2">
    <source>
        <dbReference type="SAM" id="Phobius"/>
    </source>
</evidence>